<dbReference type="SUPFAM" id="SSF143597">
    <property type="entry name" value="YojJ-like"/>
    <property type="match status" value="1"/>
</dbReference>
<dbReference type="EMBL" id="MFHQ01000007">
    <property type="protein sequence ID" value="OGF74716.1"/>
    <property type="molecule type" value="Genomic_DNA"/>
</dbReference>
<comment type="caution">
    <text evidence="6">Lacks conserved residue(s) required for the propagation of feature annotation.</text>
</comment>
<evidence type="ECO:0000256" key="6">
    <source>
        <dbReference type="HAMAP-Rule" id="MF_01499"/>
    </source>
</evidence>
<comment type="similarity">
    <text evidence="6">Belongs to the adenylate cyclase family. DacA/CdaA subfamily.</text>
</comment>
<gene>
    <name evidence="6" type="primary">dacA</name>
    <name evidence="8" type="ORF">A3J56_03210</name>
</gene>
<keyword evidence="6" id="KW-1133">Transmembrane helix</keyword>
<dbReference type="PROSITE" id="PS51794">
    <property type="entry name" value="DAC"/>
    <property type="match status" value="1"/>
</dbReference>
<evidence type="ECO:0000256" key="5">
    <source>
        <dbReference type="ARBA" id="ARBA00022840"/>
    </source>
</evidence>
<organism evidence="8 9">
    <name type="scientific">Candidatus Giovannonibacteria bacterium RIFCSPHIGHO2_02_FULL_46_20</name>
    <dbReference type="NCBI Taxonomy" id="1798338"/>
    <lineage>
        <taxon>Bacteria</taxon>
        <taxon>Candidatus Giovannoniibacteriota</taxon>
    </lineage>
</organism>
<feature type="transmembrane region" description="Helical" evidence="6">
    <location>
        <begin position="68"/>
        <end position="89"/>
    </location>
</feature>
<proteinExistence type="inferred from homology"/>
<dbReference type="GO" id="GO:0005524">
    <property type="term" value="F:ATP binding"/>
    <property type="evidence" value="ECO:0007669"/>
    <property type="project" value="UniProtKB-UniRule"/>
</dbReference>
<comment type="function">
    <text evidence="6">Catalyzes the condensation of 2 ATP molecules into cyclic di-AMP (c-di-AMP), a second messenger used to regulate differing processes in different bacteria.</text>
</comment>
<dbReference type="Pfam" id="PF19293">
    <property type="entry name" value="CdaA_N"/>
    <property type="match status" value="1"/>
</dbReference>
<dbReference type="InterPro" id="IPR045585">
    <property type="entry name" value="CdaA_N"/>
</dbReference>
<keyword evidence="6" id="KW-0472">Membrane</keyword>
<sequence>MSAFLANIYLLGNLARNIYIADFLDVAIIALFIYGVIVLFKQTHSLPAFFGIATLAVLYWVAQAFDLYLTSLALQVFFGTFLVVLVVIFQQELRRFFEFIAIWGTHQYPKKSAALTSKPIQEILQACAHLARERIGGLIVLVGNESIDRHLNGGKQIDGIISEELLLSIFDPDSPGHDGAVIIQKDRIDQFGAHLPLSHNFKEIGKHGMRHSAALGITEQSDGLAIIISEEKGAVSVAREGRLTALKNIDELERHIQQFLKEHFPEAIELFWERMLRRNSTEKVVAVVLASALWFFVSYPTETVNREFAVPIGYRNLSQTMLIEDANPKEFAVTLSGRGERIFEQLDPKALEVVIDGKSIQSGANKFRIIESMVARPANFSVITILPTELQIIAKQFSLVTVPIEVVIIGTPAQGFRVGRIAVTPSAITLLVPEQTEAPAKVSTEPITISGLHEPLIREAKLKPIAPARLQHGNDGVVTVTISIVPR</sequence>
<keyword evidence="5 6" id="KW-0067">ATP-binding</keyword>
<accession>A0A1F5WGG7</accession>
<dbReference type="AlphaFoldDB" id="A0A1F5WGG7"/>
<evidence type="ECO:0000256" key="3">
    <source>
        <dbReference type="ARBA" id="ARBA00022695"/>
    </source>
</evidence>
<comment type="caution">
    <text evidence="8">The sequence shown here is derived from an EMBL/GenBank/DDBJ whole genome shotgun (WGS) entry which is preliminary data.</text>
</comment>
<evidence type="ECO:0000313" key="9">
    <source>
        <dbReference type="Proteomes" id="UP000178406"/>
    </source>
</evidence>
<evidence type="ECO:0000259" key="7">
    <source>
        <dbReference type="PROSITE" id="PS51794"/>
    </source>
</evidence>
<comment type="subunit">
    <text evidence="6">Probably a homodimer.</text>
</comment>
<evidence type="ECO:0000313" key="8">
    <source>
        <dbReference type="EMBL" id="OGF74716.1"/>
    </source>
</evidence>
<dbReference type="STRING" id="1798338.A3J56_03210"/>
<keyword evidence="2 6" id="KW-0808">Transferase</keyword>
<dbReference type="GO" id="GO:0004016">
    <property type="term" value="F:adenylate cyclase activity"/>
    <property type="evidence" value="ECO:0007669"/>
    <property type="project" value="UniProtKB-UniRule"/>
</dbReference>
<dbReference type="InterPro" id="IPR003390">
    <property type="entry name" value="DNA_integrity_scan_DisA_N"/>
</dbReference>
<dbReference type="GO" id="GO:0106408">
    <property type="term" value="F:diadenylate cyclase activity"/>
    <property type="evidence" value="ECO:0007669"/>
    <property type="project" value="UniProtKB-EC"/>
</dbReference>
<protein>
    <recommendedName>
        <fullName evidence="6">Diadenylate cyclase</fullName>
        <shortName evidence="6">DAC</shortName>
        <ecNumber evidence="6">2.7.7.85</ecNumber>
    </recommendedName>
    <alternativeName>
        <fullName evidence="6">Cyclic-di-AMP synthase</fullName>
        <shortName evidence="6">c-di-AMP synthase</shortName>
    </alternativeName>
</protein>
<keyword evidence="4 6" id="KW-0547">Nucleotide-binding</keyword>
<dbReference type="Gene3D" id="2.170.120.40">
    <property type="entry name" value="YbbR-like domain"/>
    <property type="match status" value="1"/>
</dbReference>
<keyword evidence="6" id="KW-1003">Cell membrane</keyword>
<comment type="catalytic activity">
    <reaction evidence="1 6">
        <text>2 ATP = 3',3'-c-di-AMP + 2 diphosphate</text>
        <dbReference type="Rhea" id="RHEA:35655"/>
        <dbReference type="ChEBI" id="CHEBI:30616"/>
        <dbReference type="ChEBI" id="CHEBI:33019"/>
        <dbReference type="ChEBI" id="CHEBI:71500"/>
        <dbReference type="EC" id="2.7.7.85"/>
    </reaction>
</comment>
<dbReference type="PANTHER" id="PTHR34185:SF1">
    <property type="entry name" value="DIADENYLATE CYCLASE"/>
    <property type="match status" value="1"/>
</dbReference>
<keyword evidence="3 6" id="KW-0548">Nucleotidyltransferase</keyword>
<keyword evidence="6" id="KW-0812">Transmembrane</keyword>
<dbReference type="Pfam" id="PF02457">
    <property type="entry name" value="DAC"/>
    <property type="match status" value="1"/>
</dbReference>
<evidence type="ECO:0000256" key="2">
    <source>
        <dbReference type="ARBA" id="ARBA00022679"/>
    </source>
</evidence>
<dbReference type="EC" id="2.7.7.85" evidence="6"/>
<dbReference type="Proteomes" id="UP000178406">
    <property type="component" value="Unassembled WGS sequence"/>
</dbReference>
<dbReference type="Gene3D" id="2.170.120.30">
    <property type="match status" value="1"/>
</dbReference>
<dbReference type="InterPro" id="IPR050338">
    <property type="entry name" value="DisA"/>
</dbReference>
<evidence type="ECO:0000256" key="1">
    <source>
        <dbReference type="ARBA" id="ARBA00000877"/>
    </source>
</evidence>
<dbReference type="InterPro" id="IPR034701">
    <property type="entry name" value="CdaA"/>
</dbReference>
<evidence type="ECO:0000256" key="4">
    <source>
        <dbReference type="ARBA" id="ARBA00022741"/>
    </source>
</evidence>
<dbReference type="GO" id="GO:0006171">
    <property type="term" value="P:cAMP biosynthetic process"/>
    <property type="evidence" value="ECO:0007669"/>
    <property type="project" value="InterPro"/>
</dbReference>
<feature type="domain" description="DAC" evidence="7">
    <location>
        <begin position="90"/>
        <end position="251"/>
    </location>
</feature>
<dbReference type="PANTHER" id="PTHR34185">
    <property type="entry name" value="DIADENYLATE CYCLASE"/>
    <property type="match status" value="1"/>
</dbReference>
<dbReference type="InterPro" id="IPR036888">
    <property type="entry name" value="DNA_integrity_DisA_N_sf"/>
</dbReference>
<feature type="transmembrane region" description="Helical" evidence="6">
    <location>
        <begin position="18"/>
        <end position="39"/>
    </location>
</feature>
<name>A0A1F5WGG7_9BACT</name>
<dbReference type="HAMAP" id="MF_01499">
    <property type="entry name" value="DacA"/>
    <property type="match status" value="1"/>
</dbReference>
<feature type="transmembrane region" description="Helical" evidence="6">
    <location>
        <begin position="46"/>
        <end position="62"/>
    </location>
</feature>
<reference evidence="8 9" key="1">
    <citation type="journal article" date="2016" name="Nat. Commun.">
        <title>Thousands of microbial genomes shed light on interconnected biogeochemical processes in an aquifer system.</title>
        <authorList>
            <person name="Anantharaman K."/>
            <person name="Brown C.T."/>
            <person name="Hug L.A."/>
            <person name="Sharon I."/>
            <person name="Castelle C.J."/>
            <person name="Probst A.J."/>
            <person name="Thomas B.C."/>
            <person name="Singh A."/>
            <person name="Wilkins M.J."/>
            <person name="Karaoz U."/>
            <person name="Brodie E.L."/>
            <person name="Williams K.H."/>
            <person name="Hubbard S.S."/>
            <person name="Banfield J.F."/>
        </authorList>
    </citation>
    <scope>NUCLEOTIDE SEQUENCE [LARGE SCALE GENOMIC DNA]</scope>
</reference>
<feature type="transmembrane region" description="Helical" evidence="6">
    <location>
        <begin position="284"/>
        <end position="301"/>
    </location>
</feature>
<dbReference type="Gene3D" id="3.40.1700.10">
    <property type="entry name" value="DNA integrity scanning protein, DisA, N-terminal domain"/>
    <property type="match status" value="1"/>
</dbReference>